<gene>
    <name evidence="1" type="ORF">GII30_06975</name>
</gene>
<dbReference type="RefSeq" id="WP_005186095.1">
    <property type="nucleotide sequence ID" value="NZ_CP045804.1"/>
</dbReference>
<evidence type="ECO:0000313" key="1">
    <source>
        <dbReference type="EMBL" id="QHN38946.1"/>
    </source>
</evidence>
<proteinExistence type="predicted"/>
<organism evidence="1">
    <name type="scientific">Gordonia amarae</name>
    <dbReference type="NCBI Taxonomy" id="36821"/>
    <lineage>
        <taxon>Bacteria</taxon>
        <taxon>Bacillati</taxon>
        <taxon>Actinomycetota</taxon>
        <taxon>Actinomycetes</taxon>
        <taxon>Mycobacteriales</taxon>
        <taxon>Gordoniaceae</taxon>
        <taxon>Gordonia</taxon>
    </lineage>
</organism>
<protein>
    <submittedName>
        <fullName evidence="1">Uncharacterized protein</fullName>
    </submittedName>
</protein>
<dbReference type="AlphaFoldDB" id="A0A857KV70"/>
<sequence length="70" mass="6866">MRTITLAAADGGAALLTLGIALYAAIILICVGLCVHGLAHHRRQLVMGSAAAVVTLSVAGVVVAVLSSSG</sequence>
<reference evidence="1" key="1">
    <citation type="journal article" date="2021" name="Nat. Microbiol.">
        <title>Cocultivation of an ultrasmall environmental parasitic bacterium with lytic ability against bacteria associated with wastewater foams.</title>
        <authorList>
            <person name="Batinovic S."/>
            <person name="Rose J.J.A."/>
            <person name="Ratcliffe J."/>
            <person name="Seviour R.J."/>
            <person name="Petrovski S."/>
        </authorList>
    </citation>
    <scope>NUCLEOTIDE SEQUENCE</scope>
    <source>
        <strain evidence="1">CON44</strain>
    </source>
</reference>
<accession>A0A857KV70</accession>
<dbReference type="EMBL" id="CP045810">
    <property type="protein sequence ID" value="QHN38946.1"/>
    <property type="molecule type" value="Genomic_DNA"/>
</dbReference>
<name>A0A857KV70_9ACTN</name>